<dbReference type="EMBL" id="JAULSW010000001">
    <property type="protein sequence ID" value="KAK3393925.1"/>
    <property type="molecule type" value="Genomic_DNA"/>
</dbReference>
<gene>
    <name evidence="1" type="ORF">B0H63DRAFT_459524</name>
</gene>
<proteinExistence type="predicted"/>
<dbReference type="Proteomes" id="UP001285441">
    <property type="component" value="Unassembled WGS sequence"/>
</dbReference>
<name>A0AAE0U7Y5_9PEZI</name>
<reference evidence="1" key="2">
    <citation type="submission" date="2023-06" db="EMBL/GenBank/DDBJ databases">
        <authorList>
            <consortium name="Lawrence Berkeley National Laboratory"/>
            <person name="Haridas S."/>
            <person name="Hensen N."/>
            <person name="Bonometti L."/>
            <person name="Westerberg I."/>
            <person name="Brannstrom I.O."/>
            <person name="Guillou S."/>
            <person name="Cros-Aarteil S."/>
            <person name="Calhoun S."/>
            <person name="Kuo A."/>
            <person name="Mondo S."/>
            <person name="Pangilinan J."/>
            <person name="Riley R."/>
            <person name="LaButti K."/>
            <person name="Andreopoulos B."/>
            <person name="Lipzen A."/>
            <person name="Chen C."/>
            <person name="Yanf M."/>
            <person name="Daum C."/>
            <person name="Ng V."/>
            <person name="Clum A."/>
            <person name="Steindorff A."/>
            <person name="Ohm R."/>
            <person name="Martin F."/>
            <person name="Silar P."/>
            <person name="Natvig D."/>
            <person name="Lalanne C."/>
            <person name="Gautier V."/>
            <person name="Ament-velasquez S.L."/>
            <person name="Kruys A."/>
            <person name="Hutchinson M.I."/>
            <person name="Powell A.J."/>
            <person name="Barry K."/>
            <person name="Miller A.N."/>
            <person name="Grigoriev I.V."/>
            <person name="Debuchy R."/>
            <person name="Gladieux P."/>
            <person name="Thoren M.H."/>
            <person name="Johannesson H."/>
        </authorList>
    </citation>
    <scope>NUCLEOTIDE SEQUENCE</scope>
    <source>
        <strain evidence="1">CBS 232.78</strain>
    </source>
</reference>
<accession>A0AAE0U7Y5</accession>
<reference evidence="1" key="1">
    <citation type="journal article" date="2023" name="Mol. Phylogenet. Evol.">
        <title>Genome-scale phylogeny and comparative genomics of the fungal order Sordariales.</title>
        <authorList>
            <person name="Hensen N."/>
            <person name="Bonometti L."/>
            <person name="Westerberg I."/>
            <person name="Brannstrom I.O."/>
            <person name="Guillou S."/>
            <person name="Cros-Aarteil S."/>
            <person name="Calhoun S."/>
            <person name="Haridas S."/>
            <person name="Kuo A."/>
            <person name="Mondo S."/>
            <person name="Pangilinan J."/>
            <person name="Riley R."/>
            <person name="LaButti K."/>
            <person name="Andreopoulos B."/>
            <person name="Lipzen A."/>
            <person name="Chen C."/>
            <person name="Yan M."/>
            <person name="Daum C."/>
            <person name="Ng V."/>
            <person name="Clum A."/>
            <person name="Steindorff A."/>
            <person name="Ohm R.A."/>
            <person name="Martin F."/>
            <person name="Silar P."/>
            <person name="Natvig D.O."/>
            <person name="Lalanne C."/>
            <person name="Gautier V."/>
            <person name="Ament-Velasquez S.L."/>
            <person name="Kruys A."/>
            <person name="Hutchinson M.I."/>
            <person name="Powell A.J."/>
            <person name="Barry K."/>
            <person name="Miller A.N."/>
            <person name="Grigoriev I.V."/>
            <person name="Debuchy R."/>
            <person name="Gladieux P."/>
            <person name="Hiltunen Thoren M."/>
            <person name="Johannesson H."/>
        </authorList>
    </citation>
    <scope>NUCLEOTIDE SEQUENCE</scope>
    <source>
        <strain evidence="1">CBS 232.78</strain>
    </source>
</reference>
<sequence>MAEAIKHAEETERHMAMLEQWSLYKQGSAQAMAMAKHLGSKADSSVLFEDIANTIDGGN</sequence>
<evidence type="ECO:0000313" key="1">
    <source>
        <dbReference type="EMBL" id="KAK3393925.1"/>
    </source>
</evidence>
<organism evidence="1 2">
    <name type="scientific">Podospora didyma</name>
    <dbReference type="NCBI Taxonomy" id="330526"/>
    <lineage>
        <taxon>Eukaryota</taxon>
        <taxon>Fungi</taxon>
        <taxon>Dikarya</taxon>
        <taxon>Ascomycota</taxon>
        <taxon>Pezizomycotina</taxon>
        <taxon>Sordariomycetes</taxon>
        <taxon>Sordariomycetidae</taxon>
        <taxon>Sordariales</taxon>
        <taxon>Podosporaceae</taxon>
        <taxon>Podospora</taxon>
    </lineage>
</organism>
<dbReference type="AlphaFoldDB" id="A0AAE0U7Y5"/>
<keyword evidence="2" id="KW-1185">Reference proteome</keyword>
<evidence type="ECO:0000313" key="2">
    <source>
        <dbReference type="Proteomes" id="UP001285441"/>
    </source>
</evidence>
<comment type="caution">
    <text evidence="1">The sequence shown here is derived from an EMBL/GenBank/DDBJ whole genome shotgun (WGS) entry which is preliminary data.</text>
</comment>
<protein>
    <submittedName>
        <fullName evidence="1">Uncharacterized protein</fullName>
    </submittedName>
</protein>